<dbReference type="AlphaFoldDB" id="A0A0E9RSL3"/>
<dbReference type="EMBL" id="GBXM01077157">
    <property type="protein sequence ID" value="JAH31420.1"/>
    <property type="molecule type" value="Transcribed_RNA"/>
</dbReference>
<evidence type="ECO:0000256" key="1">
    <source>
        <dbReference type="SAM" id="SignalP"/>
    </source>
</evidence>
<proteinExistence type="predicted"/>
<organism evidence="2">
    <name type="scientific">Anguilla anguilla</name>
    <name type="common">European freshwater eel</name>
    <name type="synonym">Muraena anguilla</name>
    <dbReference type="NCBI Taxonomy" id="7936"/>
    <lineage>
        <taxon>Eukaryota</taxon>
        <taxon>Metazoa</taxon>
        <taxon>Chordata</taxon>
        <taxon>Craniata</taxon>
        <taxon>Vertebrata</taxon>
        <taxon>Euteleostomi</taxon>
        <taxon>Actinopterygii</taxon>
        <taxon>Neopterygii</taxon>
        <taxon>Teleostei</taxon>
        <taxon>Anguilliformes</taxon>
        <taxon>Anguillidae</taxon>
        <taxon>Anguilla</taxon>
    </lineage>
</organism>
<feature type="signal peptide" evidence="1">
    <location>
        <begin position="1"/>
        <end position="34"/>
    </location>
</feature>
<sequence>MATVVAELQLMPGLSVSLLLICILNGIFPTEINASGTDNTDSCIDTQCKTSSQKFCCRTAVSSPCLLSKLSS</sequence>
<evidence type="ECO:0000313" key="2">
    <source>
        <dbReference type="EMBL" id="JAH31420.1"/>
    </source>
</evidence>
<protein>
    <recommendedName>
        <fullName evidence="3">WAP domain-containing protein</fullName>
    </recommendedName>
</protein>
<accession>A0A0E9RSL3</accession>
<name>A0A0E9RSL3_ANGAN</name>
<evidence type="ECO:0008006" key="3">
    <source>
        <dbReference type="Google" id="ProtNLM"/>
    </source>
</evidence>
<feature type="chain" id="PRO_5002432038" description="WAP domain-containing protein" evidence="1">
    <location>
        <begin position="35"/>
        <end position="72"/>
    </location>
</feature>
<reference evidence="2" key="1">
    <citation type="submission" date="2014-11" db="EMBL/GenBank/DDBJ databases">
        <authorList>
            <person name="Amaro Gonzalez C."/>
        </authorList>
    </citation>
    <scope>NUCLEOTIDE SEQUENCE</scope>
</reference>
<reference evidence="2" key="2">
    <citation type="journal article" date="2015" name="Fish Shellfish Immunol.">
        <title>Early steps in the European eel (Anguilla anguilla)-Vibrio vulnificus interaction in the gills: Role of the RtxA13 toxin.</title>
        <authorList>
            <person name="Callol A."/>
            <person name="Pajuelo D."/>
            <person name="Ebbesson L."/>
            <person name="Teles M."/>
            <person name="MacKenzie S."/>
            <person name="Amaro C."/>
        </authorList>
    </citation>
    <scope>NUCLEOTIDE SEQUENCE</scope>
</reference>
<keyword evidence="1" id="KW-0732">Signal</keyword>